<proteinExistence type="predicted"/>
<protein>
    <submittedName>
        <fullName evidence="2">Nucleotidyltransferase</fullName>
    </submittedName>
</protein>
<dbReference type="InterPro" id="IPR005835">
    <property type="entry name" value="NTP_transferase_dom"/>
</dbReference>
<name>A0A2J6X8H1_9CHLR</name>
<dbReference type="SUPFAM" id="SSF53448">
    <property type="entry name" value="Nucleotide-diphospho-sugar transferases"/>
    <property type="match status" value="1"/>
</dbReference>
<dbReference type="Pfam" id="PF00483">
    <property type="entry name" value="NTP_transferase"/>
    <property type="match status" value="1"/>
</dbReference>
<reference evidence="2 3" key="1">
    <citation type="submission" date="2018-01" db="EMBL/GenBank/DDBJ databases">
        <title>Metagenomic assembled genomes from two thermal pools in the Uzon Caldera, Kamchatka, Russia.</title>
        <authorList>
            <person name="Wilkins L."/>
            <person name="Ettinger C."/>
        </authorList>
    </citation>
    <scope>NUCLEOTIDE SEQUENCE [LARGE SCALE GENOMIC DNA]</scope>
    <source>
        <strain evidence="2">ZAV-02</strain>
    </source>
</reference>
<dbReference type="AlphaFoldDB" id="A0A2J6X8H1"/>
<dbReference type="InterPro" id="IPR029044">
    <property type="entry name" value="Nucleotide-diphossugar_trans"/>
</dbReference>
<accession>A0A2J6X8H1</accession>
<dbReference type="PANTHER" id="PTHR22572">
    <property type="entry name" value="SUGAR-1-PHOSPHATE GUANYL TRANSFERASE"/>
    <property type="match status" value="1"/>
</dbReference>
<feature type="domain" description="Nucleotidyl transferase" evidence="1">
    <location>
        <begin position="3"/>
        <end position="230"/>
    </location>
</feature>
<dbReference type="EMBL" id="PNIQ01000342">
    <property type="protein sequence ID" value="PMP83517.1"/>
    <property type="molecule type" value="Genomic_DNA"/>
</dbReference>
<sequence>MRVMILTAGLGTRLRPHTFVRPKPLVSVAGKTVLAHIIDYLAPLQIDELICVVGYLGNQIEEFMRANYSYPMRFLEQKVMRGQADAIALARELTGPLLVVFGDGLLEFDIERLNQQPDYGIIYCKEVEDPRRFGVVVVEHGRIVRLVEKPSEPISNLAVAGIYYVPEASRLMSAIDYIMENNIQTKGEFYLADALQVMIDRGEELRAETVRVWYDCGTIEALLDTNRYLLENGHNRAAEYSNAVIIPPVNIAPTAVIEEAVIGPYVSIADGAVVRQAIVRDSIINAGAQIQSVIITRSLIGDRAHVSGVSQELNVGDMSDIRFG</sequence>
<dbReference type="Proteomes" id="UP000243376">
    <property type="component" value="Unassembled WGS sequence"/>
</dbReference>
<gene>
    <name evidence="2" type="ORF">C0184_05195</name>
</gene>
<evidence type="ECO:0000313" key="2">
    <source>
        <dbReference type="EMBL" id="PMP83517.1"/>
    </source>
</evidence>
<organism evidence="2 3">
    <name type="scientific">Chloroflexus aggregans</name>
    <dbReference type="NCBI Taxonomy" id="152260"/>
    <lineage>
        <taxon>Bacteria</taxon>
        <taxon>Bacillati</taxon>
        <taxon>Chloroflexota</taxon>
        <taxon>Chloroflexia</taxon>
        <taxon>Chloroflexales</taxon>
        <taxon>Chloroflexineae</taxon>
        <taxon>Chloroflexaceae</taxon>
        <taxon>Chloroflexus</taxon>
    </lineage>
</organism>
<dbReference type="CDD" id="cd04181">
    <property type="entry name" value="NTP_transferase"/>
    <property type="match status" value="1"/>
</dbReference>
<dbReference type="GO" id="GO:0016740">
    <property type="term" value="F:transferase activity"/>
    <property type="evidence" value="ECO:0007669"/>
    <property type="project" value="UniProtKB-KW"/>
</dbReference>
<keyword evidence="2" id="KW-0808">Transferase</keyword>
<evidence type="ECO:0000259" key="1">
    <source>
        <dbReference type="Pfam" id="PF00483"/>
    </source>
</evidence>
<dbReference type="Gene3D" id="3.90.550.10">
    <property type="entry name" value="Spore Coat Polysaccharide Biosynthesis Protein SpsA, Chain A"/>
    <property type="match status" value="1"/>
</dbReference>
<dbReference type="InterPro" id="IPR050486">
    <property type="entry name" value="Mannose-1P_guanyltransferase"/>
</dbReference>
<comment type="caution">
    <text evidence="2">The sequence shown here is derived from an EMBL/GenBank/DDBJ whole genome shotgun (WGS) entry which is preliminary data.</text>
</comment>
<dbReference type="Gene3D" id="2.160.10.10">
    <property type="entry name" value="Hexapeptide repeat proteins"/>
    <property type="match status" value="1"/>
</dbReference>
<evidence type="ECO:0000313" key="3">
    <source>
        <dbReference type="Proteomes" id="UP000243376"/>
    </source>
</evidence>